<dbReference type="PROSITE" id="PS51257">
    <property type="entry name" value="PROKAR_LIPOPROTEIN"/>
    <property type="match status" value="1"/>
</dbReference>
<dbReference type="EMBL" id="JALBGC010000004">
    <property type="protein sequence ID" value="MCI1189032.1"/>
    <property type="molecule type" value="Genomic_DNA"/>
</dbReference>
<keyword evidence="2" id="KW-1185">Reference proteome</keyword>
<organism evidence="1 2">
    <name type="scientific">Hymenobacter cyanobacteriorum</name>
    <dbReference type="NCBI Taxonomy" id="2926463"/>
    <lineage>
        <taxon>Bacteria</taxon>
        <taxon>Pseudomonadati</taxon>
        <taxon>Bacteroidota</taxon>
        <taxon>Cytophagia</taxon>
        <taxon>Cytophagales</taxon>
        <taxon>Hymenobacteraceae</taxon>
        <taxon>Hymenobacter</taxon>
    </lineage>
</organism>
<dbReference type="Proteomes" id="UP001139193">
    <property type="component" value="Unassembled WGS sequence"/>
</dbReference>
<proteinExistence type="predicted"/>
<sequence>MKQIAAFCFWIIISLSGCIANRPASYCLPPKTIHLGAVKLLKIKKFVAQQEGLNDRRKEYNVIEEYCFDVEAVNNKNVGLISVERRNVSHRSKHYIINGARFITPLVFPKMVMPDNTILSEEQDSIQSKLILEKALAKHSNELSDSLKFRIRQVFYFSRK</sequence>
<comment type="caution">
    <text evidence="1">The sequence shown here is derived from an EMBL/GenBank/DDBJ whole genome shotgun (WGS) entry which is preliminary data.</text>
</comment>
<protein>
    <submittedName>
        <fullName evidence="1">Uncharacterized protein</fullName>
    </submittedName>
</protein>
<name>A0A9X1VIS0_9BACT</name>
<evidence type="ECO:0000313" key="1">
    <source>
        <dbReference type="EMBL" id="MCI1189032.1"/>
    </source>
</evidence>
<gene>
    <name evidence="1" type="ORF">MON38_16535</name>
</gene>
<dbReference type="RefSeq" id="WP_241937255.1">
    <property type="nucleotide sequence ID" value="NZ_JALBGC010000004.1"/>
</dbReference>
<evidence type="ECO:0000313" key="2">
    <source>
        <dbReference type="Proteomes" id="UP001139193"/>
    </source>
</evidence>
<dbReference type="AlphaFoldDB" id="A0A9X1VIS0"/>
<reference evidence="1" key="1">
    <citation type="submission" date="2022-03" db="EMBL/GenBank/DDBJ databases">
        <title>Bacterial whole genome sequence for Hymenobacter sp. DH14.</title>
        <authorList>
            <person name="Le V."/>
        </authorList>
    </citation>
    <scope>NUCLEOTIDE SEQUENCE</scope>
    <source>
        <strain evidence="1">DH14</strain>
    </source>
</reference>
<accession>A0A9X1VIS0</accession>